<dbReference type="SUPFAM" id="SSF53098">
    <property type="entry name" value="Ribonuclease H-like"/>
    <property type="match status" value="1"/>
</dbReference>
<comment type="caution">
    <text evidence="4">The sequence shown here is derived from an EMBL/GenBank/DDBJ whole genome shotgun (WGS) entry which is preliminary data.</text>
</comment>
<keyword evidence="2" id="KW-0472">Membrane</keyword>
<protein>
    <submittedName>
        <fullName evidence="4">Zinc finger, CCHC-type containing protein</fullName>
    </submittedName>
</protein>
<dbReference type="PROSITE" id="PS50994">
    <property type="entry name" value="INTEGRASE"/>
    <property type="match status" value="1"/>
</dbReference>
<reference evidence="4" key="2">
    <citation type="submission" date="2022-01" db="EMBL/GenBank/DDBJ databases">
        <authorList>
            <person name="Yamashiro T."/>
            <person name="Shiraishi A."/>
            <person name="Satake H."/>
            <person name="Nakayama K."/>
        </authorList>
    </citation>
    <scope>NUCLEOTIDE SEQUENCE</scope>
</reference>
<evidence type="ECO:0000256" key="1">
    <source>
        <dbReference type="SAM" id="MobiDB-lite"/>
    </source>
</evidence>
<dbReference type="InterPro" id="IPR012337">
    <property type="entry name" value="RNaseH-like_sf"/>
</dbReference>
<evidence type="ECO:0000313" key="4">
    <source>
        <dbReference type="EMBL" id="GJT75029.1"/>
    </source>
</evidence>
<dbReference type="InterPro" id="IPR001584">
    <property type="entry name" value="Integrase_cat-core"/>
</dbReference>
<sequence length="471" mass="53957">MHKYAVSSLLDTVYALSEQYLEISSFNLQNAKSVVYVLNTPIPEDGENATMEQIRRNKWEKTTMFAEAKYMAKDASSKKFLDSDKPKGNNVVGPSVVNKVEHNKSTRMMMLRGNESTALVHGCGCVDLRFSFGKIISLFNVLHVPNIRKSLVSSTFMSTSKLNDSIIWHARLGHVHFKMMQDMSNDGLVPSFDMDIEKYEALDKFKVFKTEFKLQQGALIKRFRADRGGEYMDTLYFYYVSIIYETTAPYTPQQNGISKRKNKVLKEMVNSMLSYSGLSQGFWGEAMLTACYLVNRVPNKRNRITPYELWTKKKPSLNYLKVWGCRAVVRLPDPKLKTLGESGIECIFVSNEVPSGVTKEVTDEGLVQQPEPEPELRKSKRNRTPKNFGLEFQLYLIKGTRDEVSDQYSYYFNGEDDPKTFNEVMKSQDVAFWKEATNDEMDFIMAITFGCWLIYFQVANLLVANGSSKEN</sequence>
<dbReference type="PANTHER" id="PTHR42648:SF30">
    <property type="entry name" value="RIBONUCLEASE H-LIKE DOMAIN, GAG-PRE-INTEGRASE DOMAIN PROTEIN-RELATED"/>
    <property type="match status" value="1"/>
</dbReference>
<dbReference type="EMBL" id="BQNB010018493">
    <property type="protein sequence ID" value="GJT75029.1"/>
    <property type="molecule type" value="Genomic_DNA"/>
</dbReference>
<keyword evidence="5" id="KW-1185">Reference proteome</keyword>
<dbReference type="Pfam" id="PF13976">
    <property type="entry name" value="gag_pre-integrs"/>
    <property type="match status" value="1"/>
</dbReference>
<proteinExistence type="predicted"/>
<keyword evidence="2" id="KW-1133">Transmembrane helix</keyword>
<name>A0ABQ5GI68_9ASTR</name>
<dbReference type="Proteomes" id="UP001151760">
    <property type="component" value="Unassembled WGS sequence"/>
</dbReference>
<accession>A0ABQ5GI68</accession>
<feature type="transmembrane region" description="Helical" evidence="2">
    <location>
        <begin position="443"/>
        <end position="463"/>
    </location>
</feature>
<dbReference type="Gene3D" id="3.30.420.10">
    <property type="entry name" value="Ribonuclease H-like superfamily/Ribonuclease H"/>
    <property type="match status" value="1"/>
</dbReference>
<evidence type="ECO:0000313" key="5">
    <source>
        <dbReference type="Proteomes" id="UP001151760"/>
    </source>
</evidence>
<dbReference type="InterPro" id="IPR025724">
    <property type="entry name" value="GAG-pre-integrase_dom"/>
</dbReference>
<feature type="domain" description="Integrase catalytic" evidence="3">
    <location>
        <begin position="221"/>
        <end position="314"/>
    </location>
</feature>
<evidence type="ECO:0000259" key="3">
    <source>
        <dbReference type="PROSITE" id="PS50994"/>
    </source>
</evidence>
<organism evidence="4 5">
    <name type="scientific">Tanacetum coccineum</name>
    <dbReference type="NCBI Taxonomy" id="301880"/>
    <lineage>
        <taxon>Eukaryota</taxon>
        <taxon>Viridiplantae</taxon>
        <taxon>Streptophyta</taxon>
        <taxon>Embryophyta</taxon>
        <taxon>Tracheophyta</taxon>
        <taxon>Spermatophyta</taxon>
        <taxon>Magnoliopsida</taxon>
        <taxon>eudicotyledons</taxon>
        <taxon>Gunneridae</taxon>
        <taxon>Pentapetalae</taxon>
        <taxon>asterids</taxon>
        <taxon>campanulids</taxon>
        <taxon>Asterales</taxon>
        <taxon>Asteraceae</taxon>
        <taxon>Asteroideae</taxon>
        <taxon>Anthemideae</taxon>
        <taxon>Anthemidinae</taxon>
        <taxon>Tanacetum</taxon>
    </lineage>
</organism>
<evidence type="ECO:0000256" key="2">
    <source>
        <dbReference type="SAM" id="Phobius"/>
    </source>
</evidence>
<dbReference type="InterPro" id="IPR039537">
    <property type="entry name" value="Retrotran_Ty1/copia-like"/>
</dbReference>
<dbReference type="PANTHER" id="PTHR42648">
    <property type="entry name" value="TRANSPOSASE, PUTATIVE-RELATED"/>
    <property type="match status" value="1"/>
</dbReference>
<reference evidence="4" key="1">
    <citation type="journal article" date="2022" name="Int. J. Mol. Sci.">
        <title>Draft Genome of Tanacetum Coccineum: Genomic Comparison of Closely Related Tanacetum-Family Plants.</title>
        <authorList>
            <person name="Yamashiro T."/>
            <person name="Shiraishi A."/>
            <person name="Nakayama K."/>
            <person name="Satake H."/>
        </authorList>
    </citation>
    <scope>NUCLEOTIDE SEQUENCE</scope>
</reference>
<keyword evidence="2" id="KW-0812">Transmembrane</keyword>
<feature type="region of interest" description="Disordered" evidence="1">
    <location>
        <begin position="361"/>
        <end position="382"/>
    </location>
</feature>
<dbReference type="InterPro" id="IPR036397">
    <property type="entry name" value="RNaseH_sf"/>
</dbReference>
<gene>
    <name evidence="4" type="ORF">Tco_1041754</name>
</gene>